<dbReference type="AlphaFoldDB" id="A0A0F8W5C0"/>
<evidence type="ECO:0000313" key="2">
    <source>
        <dbReference type="EMBL" id="KKK51882.1"/>
    </source>
</evidence>
<keyword evidence="1" id="KW-1133">Transmembrane helix</keyword>
<proteinExistence type="predicted"/>
<comment type="caution">
    <text evidence="2">The sequence shown here is derived from an EMBL/GenBank/DDBJ whole genome shotgun (WGS) entry which is preliminary data.</text>
</comment>
<gene>
    <name evidence="2" type="ORF">LCGC14_3110520</name>
</gene>
<feature type="transmembrane region" description="Helical" evidence="1">
    <location>
        <begin position="34"/>
        <end position="54"/>
    </location>
</feature>
<name>A0A0F8W5C0_9ZZZZ</name>
<keyword evidence="1" id="KW-0472">Membrane</keyword>
<sequence>MISTLRLFLGLFVLVGFLVSLFSMLYFIVFDLPIVATISLVFIFIFVGVSQLFVKWEKYL</sequence>
<evidence type="ECO:0000256" key="1">
    <source>
        <dbReference type="SAM" id="Phobius"/>
    </source>
</evidence>
<keyword evidence="1" id="KW-0812">Transmembrane</keyword>
<dbReference type="EMBL" id="LAZR01067289">
    <property type="protein sequence ID" value="KKK51882.1"/>
    <property type="molecule type" value="Genomic_DNA"/>
</dbReference>
<organism evidence="2">
    <name type="scientific">marine sediment metagenome</name>
    <dbReference type="NCBI Taxonomy" id="412755"/>
    <lineage>
        <taxon>unclassified sequences</taxon>
        <taxon>metagenomes</taxon>
        <taxon>ecological metagenomes</taxon>
    </lineage>
</organism>
<feature type="transmembrane region" description="Helical" evidence="1">
    <location>
        <begin position="7"/>
        <end position="28"/>
    </location>
</feature>
<reference evidence="2" key="1">
    <citation type="journal article" date="2015" name="Nature">
        <title>Complex archaea that bridge the gap between prokaryotes and eukaryotes.</title>
        <authorList>
            <person name="Spang A."/>
            <person name="Saw J.H."/>
            <person name="Jorgensen S.L."/>
            <person name="Zaremba-Niedzwiedzka K."/>
            <person name="Martijn J."/>
            <person name="Lind A.E."/>
            <person name="van Eijk R."/>
            <person name="Schleper C."/>
            <person name="Guy L."/>
            <person name="Ettema T.J."/>
        </authorList>
    </citation>
    <scope>NUCLEOTIDE SEQUENCE</scope>
</reference>
<accession>A0A0F8W5C0</accession>
<protein>
    <submittedName>
        <fullName evidence="2">Uncharacterized protein</fullName>
    </submittedName>
</protein>